<dbReference type="EMBL" id="CAAALY010101454">
    <property type="protein sequence ID" value="VEL29239.1"/>
    <property type="molecule type" value="Genomic_DNA"/>
</dbReference>
<name>A0A448X6H4_9PLAT</name>
<gene>
    <name evidence="3" type="ORF">PXEA_LOCUS22679</name>
</gene>
<reference evidence="3" key="1">
    <citation type="submission" date="2018-11" db="EMBL/GenBank/DDBJ databases">
        <authorList>
            <consortium name="Pathogen Informatics"/>
        </authorList>
    </citation>
    <scope>NUCLEOTIDE SEQUENCE</scope>
</reference>
<dbReference type="AlphaFoldDB" id="A0A448X6H4"/>
<evidence type="ECO:0000313" key="3">
    <source>
        <dbReference type="EMBL" id="VEL29239.1"/>
    </source>
</evidence>
<keyword evidence="2" id="KW-0472">Membrane</keyword>
<evidence type="ECO:0000256" key="1">
    <source>
        <dbReference type="SAM" id="MobiDB-lite"/>
    </source>
</evidence>
<accession>A0A448X6H4</accession>
<keyword evidence="2" id="KW-1133">Transmembrane helix</keyword>
<evidence type="ECO:0000313" key="4">
    <source>
        <dbReference type="Proteomes" id="UP000784294"/>
    </source>
</evidence>
<organism evidence="3 4">
    <name type="scientific">Protopolystoma xenopodis</name>
    <dbReference type="NCBI Taxonomy" id="117903"/>
    <lineage>
        <taxon>Eukaryota</taxon>
        <taxon>Metazoa</taxon>
        <taxon>Spiralia</taxon>
        <taxon>Lophotrochozoa</taxon>
        <taxon>Platyhelminthes</taxon>
        <taxon>Monogenea</taxon>
        <taxon>Polyopisthocotylea</taxon>
        <taxon>Polystomatidea</taxon>
        <taxon>Polystomatidae</taxon>
        <taxon>Protopolystoma</taxon>
    </lineage>
</organism>
<comment type="caution">
    <text evidence="3">The sequence shown here is derived from an EMBL/GenBank/DDBJ whole genome shotgun (WGS) entry which is preliminary data.</text>
</comment>
<feature type="transmembrane region" description="Helical" evidence="2">
    <location>
        <begin position="59"/>
        <end position="78"/>
    </location>
</feature>
<proteinExistence type="predicted"/>
<feature type="region of interest" description="Disordered" evidence="1">
    <location>
        <begin position="1"/>
        <end position="41"/>
    </location>
</feature>
<evidence type="ECO:0000256" key="2">
    <source>
        <dbReference type="SAM" id="Phobius"/>
    </source>
</evidence>
<sequence>MAPIDPCSKGPKESHLSGIVQKKPRSFGQKSGATDDRFAQGQSLTSQQIEATSIDRNSFLIGACLGSGITLAAVGFMLTRAKVQTRTRHARILFPEQEDSSFLFNAKDPDQSELKERMLP</sequence>
<dbReference type="Proteomes" id="UP000784294">
    <property type="component" value="Unassembled WGS sequence"/>
</dbReference>
<protein>
    <submittedName>
        <fullName evidence="3">Uncharacterized protein</fullName>
    </submittedName>
</protein>
<keyword evidence="4" id="KW-1185">Reference proteome</keyword>
<keyword evidence="2" id="KW-0812">Transmembrane</keyword>